<keyword evidence="1" id="KW-0812">Transmembrane</keyword>
<name>W1NMW6_AMBTC</name>
<accession>W1NMW6</accession>
<organism evidence="2 3">
    <name type="scientific">Amborella trichopoda</name>
    <dbReference type="NCBI Taxonomy" id="13333"/>
    <lineage>
        <taxon>Eukaryota</taxon>
        <taxon>Viridiplantae</taxon>
        <taxon>Streptophyta</taxon>
        <taxon>Embryophyta</taxon>
        <taxon>Tracheophyta</taxon>
        <taxon>Spermatophyta</taxon>
        <taxon>Magnoliopsida</taxon>
        <taxon>Amborellales</taxon>
        <taxon>Amborellaceae</taxon>
        <taxon>Amborella</taxon>
    </lineage>
</organism>
<feature type="transmembrane region" description="Helical" evidence="1">
    <location>
        <begin position="45"/>
        <end position="67"/>
    </location>
</feature>
<proteinExistence type="predicted"/>
<sequence>MQRLRRSGTAILGSLALPTLRKKASNSWYSVQDTYLSTKDVFERHRVVFTVGSSIASLAVAWAGYSLRYLHQERVEKRLESIEEAMKNNHHVENDEIKKIVNSGNVSLPSCVATAGTALIIGRRKLGEGGFALKVIN</sequence>
<dbReference type="PANTHER" id="PTHR36703:SF1">
    <property type="entry name" value="TRIACYLGLYCEROL LIPASE-LIKE PROTEIN"/>
    <property type="match status" value="1"/>
</dbReference>
<keyword evidence="1" id="KW-0472">Membrane</keyword>
<dbReference type="OMA" id="KPKRWPL"/>
<gene>
    <name evidence="2" type="ORF">AMTR_s00074p00114650</name>
</gene>
<dbReference type="Gramene" id="ERM96916">
    <property type="protein sequence ID" value="ERM96916"/>
    <property type="gene ID" value="AMTR_s00074p00114650"/>
</dbReference>
<keyword evidence="3" id="KW-1185">Reference proteome</keyword>
<evidence type="ECO:0000256" key="1">
    <source>
        <dbReference type="SAM" id="Phobius"/>
    </source>
</evidence>
<dbReference type="STRING" id="13333.W1NMW6"/>
<dbReference type="Proteomes" id="UP000017836">
    <property type="component" value="Unassembled WGS sequence"/>
</dbReference>
<evidence type="ECO:0000313" key="2">
    <source>
        <dbReference type="EMBL" id="ERM96916.1"/>
    </source>
</evidence>
<evidence type="ECO:0000313" key="3">
    <source>
        <dbReference type="Proteomes" id="UP000017836"/>
    </source>
</evidence>
<dbReference type="PANTHER" id="PTHR36703">
    <property type="entry name" value="TRIACYLGLYCEROL LIPASE-LIKE PROTEIN"/>
    <property type="match status" value="1"/>
</dbReference>
<dbReference type="eggNOG" id="ENOG502RXY5">
    <property type="taxonomic scope" value="Eukaryota"/>
</dbReference>
<reference evidence="3" key="1">
    <citation type="journal article" date="2013" name="Science">
        <title>The Amborella genome and the evolution of flowering plants.</title>
        <authorList>
            <consortium name="Amborella Genome Project"/>
        </authorList>
    </citation>
    <scope>NUCLEOTIDE SEQUENCE [LARGE SCALE GENOMIC DNA]</scope>
</reference>
<protein>
    <submittedName>
        <fullName evidence="2">Uncharacterized protein</fullName>
    </submittedName>
</protein>
<keyword evidence="1" id="KW-1133">Transmembrane helix</keyword>
<dbReference type="EMBL" id="KI396637">
    <property type="protein sequence ID" value="ERM96916.1"/>
    <property type="molecule type" value="Genomic_DNA"/>
</dbReference>
<dbReference type="HOGENOM" id="CLU_1867891_0_0_1"/>
<dbReference type="AlphaFoldDB" id="W1NMW6"/>